<evidence type="ECO:0000313" key="2">
    <source>
        <dbReference type="Proteomes" id="UP000199215"/>
    </source>
</evidence>
<dbReference type="AlphaFoldDB" id="A0A1H6HX32"/>
<gene>
    <name evidence="1" type="ORF">SAMN05192561_101416</name>
</gene>
<dbReference type="EMBL" id="FNWU01000001">
    <property type="protein sequence ID" value="SEH38760.1"/>
    <property type="molecule type" value="Genomic_DNA"/>
</dbReference>
<dbReference type="Proteomes" id="UP000199215">
    <property type="component" value="Unassembled WGS sequence"/>
</dbReference>
<accession>A0A1H6HX32</accession>
<dbReference type="Pfam" id="PF23960">
    <property type="entry name" value="DUF7289"/>
    <property type="match status" value="1"/>
</dbReference>
<organism evidence="1 2">
    <name type="scientific">Halopenitus malekzadehii</name>
    <dbReference type="NCBI Taxonomy" id="1267564"/>
    <lineage>
        <taxon>Archaea</taxon>
        <taxon>Methanobacteriati</taxon>
        <taxon>Methanobacteriota</taxon>
        <taxon>Stenosarchaea group</taxon>
        <taxon>Halobacteria</taxon>
        <taxon>Halobacteriales</taxon>
        <taxon>Haloferacaceae</taxon>
        <taxon>Halopenitus</taxon>
    </lineage>
</organism>
<name>A0A1H6HX32_9EURY</name>
<dbReference type="InterPro" id="IPR055713">
    <property type="entry name" value="DUF7289"/>
</dbReference>
<protein>
    <submittedName>
        <fullName evidence="1">Uncharacterized protein</fullName>
    </submittedName>
</protein>
<dbReference type="STRING" id="1267564.SAMN05192561_101416"/>
<reference evidence="1 2" key="1">
    <citation type="submission" date="2016-10" db="EMBL/GenBank/DDBJ databases">
        <authorList>
            <person name="de Groot N.N."/>
        </authorList>
    </citation>
    <scope>NUCLEOTIDE SEQUENCE [LARGE SCALE GENOMIC DNA]</scope>
    <source>
        <strain evidence="1 2">IBRC-M10418</strain>
    </source>
</reference>
<sequence length="240" mass="24889">MTVTSLGLITAGTGVVVQEHAGTIGVEAATDDLTAAIDGTGRDGRTTASVRLSGGRLDTIERTVRVHDGDEWRSLEADGIRYVGSGGDQRVVSVAGLVIREYGDGAIAVRDPALLIGEDALVITIPVIQGGGAVGAGGSGESGGVARLRLAVDHDERDLGTGPFRIAIETANPTAVERAVRRTGDRAATTEPESEPILSIDRRQFAGDNRESVVVTVGGDREGHLLVRTVDLELEVAYGT</sequence>
<keyword evidence="2" id="KW-1185">Reference proteome</keyword>
<proteinExistence type="predicted"/>
<evidence type="ECO:0000313" key="1">
    <source>
        <dbReference type="EMBL" id="SEH38760.1"/>
    </source>
</evidence>